<dbReference type="InterPro" id="IPR052363">
    <property type="entry name" value="LPS_export_LptC"/>
</dbReference>
<reference evidence="6" key="1">
    <citation type="submission" date="2018-06" db="EMBL/GenBank/DDBJ databases">
        <authorList>
            <person name="Zhirakovskaya E."/>
        </authorList>
    </citation>
    <scope>NUCLEOTIDE SEQUENCE</scope>
</reference>
<keyword evidence="1" id="KW-1003">Cell membrane</keyword>
<evidence type="ECO:0000256" key="5">
    <source>
        <dbReference type="ARBA" id="ARBA00023136"/>
    </source>
</evidence>
<dbReference type="InterPro" id="IPR010664">
    <property type="entry name" value="LipoPS_assembly_LptC-rel"/>
</dbReference>
<dbReference type="GO" id="GO:0017089">
    <property type="term" value="F:glycolipid transfer activity"/>
    <property type="evidence" value="ECO:0007669"/>
    <property type="project" value="TreeGrafter"/>
</dbReference>
<evidence type="ECO:0000256" key="3">
    <source>
        <dbReference type="ARBA" id="ARBA00022692"/>
    </source>
</evidence>
<dbReference type="GO" id="GO:0005886">
    <property type="term" value="C:plasma membrane"/>
    <property type="evidence" value="ECO:0007669"/>
    <property type="project" value="InterPro"/>
</dbReference>
<dbReference type="Gene3D" id="2.60.450.10">
    <property type="entry name" value="Lipopolysaccharide (LPS) transport protein A like domain"/>
    <property type="match status" value="1"/>
</dbReference>
<protein>
    <submittedName>
        <fullName evidence="6">Lipopolysaccharide export system protein LptC</fullName>
    </submittedName>
</protein>
<dbReference type="InterPro" id="IPR026265">
    <property type="entry name" value="LptC"/>
</dbReference>
<dbReference type="HAMAP" id="MF_01915">
    <property type="entry name" value="LPS_assembly_LptC"/>
    <property type="match status" value="1"/>
</dbReference>
<dbReference type="AlphaFoldDB" id="A0A3B1B215"/>
<keyword evidence="3" id="KW-0812">Transmembrane</keyword>
<organism evidence="6">
    <name type="scientific">hydrothermal vent metagenome</name>
    <dbReference type="NCBI Taxonomy" id="652676"/>
    <lineage>
        <taxon>unclassified sequences</taxon>
        <taxon>metagenomes</taxon>
        <taxon>ecological metagenomes</taxon>
    </lineage>
</organism>
<dbReference type="PANTHER" id="PTHR37481">
    <property type="entry name" value="LIPOPOLYSACCHARIDE EXPORT SYSTEM PROTEIN LPTC"/>
    <property type="match status" value="1"/>
</dbReference>
<gene>
    <name evidence="6" type="ORF">MNBD_GAMMA26-1580</name>
</gene>
<evidence type="ECO:0000256" key="4">
    <source>
        <dbReference type="ARBA" id="ARBA00022989"/>
    </source>
</evidence>
<keyword evidence="5" id="KW-0472">Membrane</keyword>
<dbReference type="NCBIfam" id="TIGR04409">
    <property type="entry name" value="LptC_YrbK"/>
    <property type="match status" value="1"/>
</dbReference>
<sequence>MLSTRRIVIGSLFILLAAGSKWLVQVTHDNEVEKVKSAHTPDYFVDDFSISYMNIEGKLERTLSAEHMKHYPDDDSTELTRPHLVIYEADTPPWKIRSETGWVSGDGTLVLLNGEVKIDRAAAPGIRPLHITTSNMRIRPKEHYAETDEKTKLRSNHDVQTSVGMQAWLKKPIRIKFLSKVRGRYEIN</sequence>
<accession>A0A3B1B215</accession>
<keyword evidence="2" id="KW-0997">Cell inner membrane</keyword>
<dbReference type="GO" id="GO:0030288">
    <property type="term" value="C:outer membrane-bounded periplasmic space"/>
    <property type="evidence" value="ECO:0007669"/>
    <property type="project" value="TreeGrafter"/>
</dbReference>
<dbReference type="Pfam" id="PF06835">
    <property type="entry name" value="LptC"/>
    <property type="match status" value="1"/>
</dbReference>
<dbReference type="EMBL" id="UOFX01000006">
    <property type="protein sequence ID" value="VAX05488.1"/>
    <property type="molecule type" value="Genomic_DNA"/>
</dbReference>
<dbReference type="GO" id="GO:0015221">
    <property type="term" value="F:lipopolysaccharide transmembrane transporter activity"/>
    <property type="evidence" value="ECO:0007669"/>
    <property type="project" value="InterPro"/>
</dbReference>
<name>A0A3B1B215_9ZZZZ</name>
<evidence type="ECO:0000256" key="2">
    <source>
        <dbReference type="ARBA" id="ARBA00022519"/>
    </source>
</evidence>
<dbReference type="PANTHER" id="PTHR37481:SF1">
    <property type="entry name" value="LIPOPOLYSACCHARIDE EXPORT SYSTEM PROTEIN LPTC"/>
    <property type="match status" value="1"/>
</dbReference>
<keyword evidence="4" id="KW-1133">Transmembrane helix</keyword>
<evidence type="ECO:0000256" key="1">
    <source>
        <dbReference type="ARBA" id="ARBA00022475"/>
    </source>
</evidence>
<evidence type="ECO:0000313" key="6">
    <source>
        <dbReference type="EMBL" id="VAX05488.1"/>
    </source>
</evidence>
<proteinExistence type="inferred from homology"/>